<protein>
    <submittedName>
        <fullName evidence="2">PsbP protein</fullName>
    </submittedName>
</protein>
<dbReference type="RefSeq" id="WP_079494185.1">
    <property type="nucleotide sequence ID" value="NZ_FUZT01000011.1"/>
</dbReference>
<evidence type="ECO:0000313" key="2">
    <source>
        <dbReference type="EMBL" id="SKC84340.1"/>
    </source>
</evidence>
<dbReference type="OrthoDB" id="2081991at2"/>
<name>A0A1T5M7W8_9FIRM</name>
<keyword evidence="1" id="KW-0732">Signal</keyword>
<dbReference type="EMBL" id="FUZT01000011">
    <property type="protein sequence ID" value="SKC84340.1"/>
    <property type="molecule type" value="Genomic_DNA"/>
</dbReference>
<sequence length="183" mass="20300">MKSRIKKLVFSITVLLCIALLFGCSNSTSTTPAKDYSNELNTFKVSVPGEWIVNKIGNENNITLDNEDKSLTVTIQAFPKSFPAMEQIKDIDSFINLNQQTVLAKLIEMGEISSLENVAIDEVKAAKANEIVASQDGVVAKAYITYIETEKSFYSATITGVEKQYDKNIDSLKEAIKTFKEIE</sequence>
<reference evidence="2 3" key="1">
    <citation type="submission" date="2017-02" db="EMBL/GenBank/DDBJ databases">
        <authorList>
            <person name="Peterson S.W."/>
        </authorList>
    </citation>
    <scope>NUCLEOTIDE SEQUENCE [LARGE SCALE GENOMIC DNA]</scope>
    <source>
        <strain evidence="2 3">M1</strain>
    </source>
</reference>
<feature type="signal peptide" evidence="1">
    <location>
        <begin position="1"/>
        <end position="27"/>
    </location>
</feature>
<evidence type="ECO:0000313" key="3">
    <source>
        <dbReference type="Proteomes" id="UP000190285"/>
    </source>
</evidence>
<dbReference type="PROSITE" id="PS51257">
    <property type="entry name" value="PROKAR_LIPOPROTEIN"/>
    <property type="match status" value="1"/>
</dbReference>
<dbReference type="AlphaFoldDB" id="A0A1T5M7W8"/>
<gene>
    <name evidence="2" type="ORF">SAMN02194393_04079</name>
</gene>
<evidence type="ECO:0000256" key="1">
    <source>
        <dbReference type="SAM" id="SignalP"/>
    </source>
</evidence>
<organism evidence="2 3">
    <name type="scientific">Maledivibacter halophilus</name>
    <dbReference type="NCBI Taxonomy" id="36842"/>
    <lineage>
        <taxon>Bacteria</taxon>
        <taxon>Bacillati</taxon>
        <taxon>Bacillota</taxon>
        <taxon>Clostridia</taxon>
        <taxon>Peptostreptococcales</taxon>
        <taxon>Caminicellaceae</taxon>
        <taxon>Maledivibacter</taxon>
    </lineage>
</organism>
<keyword evidence="3" id="KW-1185">Reference proteome</keyword>
<proteinExistence type="predicted"/>
<feature type="chain" id="PRO_5039075979" evidence="1">
    <location>
        <begin position="28"/>
        <end position="183"/>
    </location>
</feature>
<accession>A0A1T5M7W8</accession>
<dbReference type="Gene3D" id="3.40.1000.10">
    <property type="entry name" value="Mog1/PsbP, alpha/beta/alpha sandwich"/>
    <property type="match status" value="1"/>
</dbReference>
<dbReference type="Proteomes" id="UP000190285">
    <property type="component" value="Unassembled WGS sequence"/>
</dbReference>